<sequence>MNRALKVVNGILLALFALAVVGAAMGGGLGGALPASIWLVVPFLTMRAADQPSGSLYGWAFGLNVFGLFCFAASTVALFLNTGLHAKAAAIALLVALFAAPFAWNLYALRKVKAEDENYEPSTWEAAQSAQSVEAPASRNYFIRHWRGELSLPISYWVNGSLLGLGLGLLFLLMAELAKDWELRTTAFVMLGLMSLLILVTIWSTVGILRSANQHASRGGSAGWAIAAQVVTCLSALSFVARVGTQLGPQMGEFASIAFNYDSLKRVNATLSADGTILTLQGTIGTGSYEYVHQVLGAAPEVRTIVLDSQGGRIREAEQLAEMVRDRGLDTYVEGQCASACTYLFLAGKDRAATPNAKIGFHRPSFAGTSDYQAGLTKMLAYYRTAGISEPFLDRIRNTKSEQMWYPSRDELIDNGVLTRVSLGGEAAMLAAKFGSRSELEQAYRSLPLMQAMDRRFPGTVDQAIDAAWAQYQSGARDGDISAAARRILSDIYPQLLATADDAGLEAFLNLSIRQLSAASELGADACGLFLDSKLDVTKVFAPELIEEEMQWSLSQLAASPVPRATVSAGQFQQALLPVAEALDPSILDVVAAPEQFADEPHRRCTSTLAFYEAVASQPATARAILLRGMFQSGDE</sequence>
<dbReference type="SUPFAM" id="SSF52096">
    <property type="entry name" value="ClpP/crotonase"/>
    <property type="match status" value="1"/>
</dbReference>
<evidence type="ECO:0000313" key="2">
    <source>
        <dbReference type="EMBL" id="MBM0104705.1"/>
    </source>
</evidence>
<keyword evidence="2" id="KW-0645">Protease</keyword>
<keyword evidence="1" id="KW-1133">Transmembrane helix</keyword>
<dbReference type="GO" id="GO:0006508">
    <property type="term" value="P:proteolysis"/>
    <property type="evidence" value="ECO:0007669"/>
    <property type="project" value="UniProtKB-KW"/>
</dbReference>
<keyword evidence="1" id="KW-0812">Transmembrane</keyword>
<evidence type="ECO:0000313" key="3">
    <source>
        <dbReference type="Proteomes" id="UP000661077"/>
    </source>
</evidence>
<organism evidence="2 3">
    <name type="scientific">Steroidobacter gossypii</name>
    <dbReference type="NCBI Taxonomy" id="2805490"/>
    <lineage>
        <taxon>Bacteria</taxon>
        <taxon>Pseudomonadati</taxon>
        <taxon>Pseudomonadota</taxon>
        <taxon>Gammaproteobacteria</taxon>
        <taxon>Steroidobacterales</taxon>
        <taxon>Steroidobacteraceae</taxon>
        <taxon>Steroidobacter</taxon>
    </lineage>
</organism>
<dbReference type="InterPro" id="IPR023562">
    <property type="entry name" value="ClpP/TepA"/>
</dbReference>
<comment type="caution">
    <text evidence="2">The sequence shown here is derived from an EMBL/GenBank/DDBJ whole genome shotgun (WGS) entry which is preliminary data.</text>
</comment>
<dbReference type="GO" id="GO:0008233">
    <property type="term" value="F:peptidase activity"/>
    <property type="evidence" value="ECO:0007669"/>
    <property type="project" value="UniProtKB-KW"/>
</dbReference>
<dbReference type="EMBL" id="JAEVLS010000002">
    <property type="protein sequence ID" value="MBM0104705.1"/>
    <property type="molecule type" value="Genomic_DNA"/>
</dbReference>
<proteinExistence type="predicted"/>
<keyword evidence="1" id="KW-0472">Membrane</keyword>
<name>A0ABS1WUQ6_9GAMM</name>
<keyword evidence="3" id="KW-1185">Reference proteome</keyword>
<keyword evidence="2" id="KW-0378">Hydrolase</keyword>
<feature type="transmembrane region" description="Helical" evidence="1">
    <location>
        <begin position="221"/>
        <end position="241"/>
    </location>
</feature>
<feature type="transmembrane region" description="Helical" evidence="1">
    <location>
        <begin position="88"/>
        <end position="107"/>
    </location>
</feature>
<feature type="transmembrane region" description="Helical" evidence="1">
    <location>
        <begin position="56"/>
        <end position="81"/>
    </location>
</feature>
<dbReference type="InterPro" id="IPR029045">
    <property type="entry name" value="ClpP/crotonase-like_dom_sf"/>
</dbReference>
<dbReference type="RefSeq" id="WP_203166701.1">
    <property type="nucleotide sequence ID" value="NZ_JAEVLS010000002.1"/>
</dbReference>
<feature type="transmembrane region" description="Helical" evidence="1">
    <location>
        <begin position="187"/>
        <end position="209"/>
    </location>
</feature>
<accession>A0ABS1WUQ6</accession>
<protein>
    <submittedName>
        <fullName evidence="2">ATP-dependent Clp protease proteolytic subunit</fullName>
    </submittedName>
</protein>
<reference evidence="2 3" key="1">
    <citation type="journal article" date="2021" name="Int. J. Syst. Evol. Microbiol.">
        <title>Steroidobacter gossypii sp. nov., isolated from soil of cotton cropping field.</title>
        <authorList>
            <person name="Huang R."/>
            <person name="Yang S."/>
            <person name="Zhen C."/>
            <person name="Liu W."/>
        </authorList>
    </citation>
    <scope>NUCLEOTIDE SEQUENCE [LARGE SCALE GENOMIC DNA]</scope>
    <source>
        <strain evidence="2 3">S1-65</strain>
    </source>
</reference>
<dbReference type="Proteomes" id="UP000661077">
    <property type="component" value="Unassembled WGS sequence"/>
</dbReference>
<evidence type="ECO:0000256" key="1">
    <source>
        <dbReference type="SAM" id="Phobius"/>
    </source>
</evidence>
<dbReference type="Pfam" id="PF00574">
    <property type="entry name" value="CLP_protease"/>
    <property type="match status" value="1"/>
</dbReference>
<dbReference type="Gene3D" id="3.90.226.10">
    <property type="entry name" value="2-enoyl-CoA Hydratase, Chain A, domain 1"/>
    <property type="match status" value="1"/>
</dbReference>
<feature type="transmembrane region" description="Helical" evidence="1">
    <location>
        <begin position="154"/>
        <end position="175"/>
    </location>
</feature>
<gene>
    <name evidence="2" type="ORF">JM946_08100</name>
</gene>